<keyword evidence="1 4" id="KW-0328">Glycosyltransferase</keyword>
<evidence type="ECO:0000259" key="3">
    <source>
        <dbReference type="Pfam" id="PF00535"/>
    </source>
</evidence>
<name>A0A9D2R6I9_9FIRM</name>
<organism evidence="4 5">
    <name type="scientific">Candidatus Blautia stercoripullorum</name>
    <dbReference type="NCBI Taxonomy" id="2838502"/>
    <lineage>
        <taxon>Bacteria</taxon>
        <taxon>Bacillati</taxon>
        <taxon>Bacillota</taxon>
        <taxon>Clostridia</taxon>
        <taxon>Lachnospirales</taxon>
        <taxon>Lachnospiraceae</taxon>
        <taxon>Blautia</taxon>
    </lineage>
</organism>
<dbReference type="GO" id="GO:0016757">
    <property type="term" value="F:glycosyltransferase activity"/>
    <property type="evidence" value="ECO:0007669"/>
    <property type="project" value="UniProtKB-KW"/>
</dbReference>
<dbReference type="EC" id="2.4.-.-" evidence="4"/>
<dbReference type="PANTHER" id="PTHR22916:SF51">
    <property type="entry name" value="GLYCOSYLTRANSFERASE EPSH-RELATED"/>
    <property type="match status" value="1"/>
</dbReference>
<reference evidence="4" key="1">
    <citation type="journal article" date="2021" name="PeerJ">
        <title>Extensive microbial diversity within the chicken gut microbiome revealed by metagenomics and culture.</title>
        <authorList>
            <person name="Gilroy R."/>
            <person name="Ravi A."/>
            <person name="Getino M."/>
            <person name="Pursley I."/>
            <person name="Horton D.L."/>
            <person name="Alikhan N.F."/>
            <person name="Baker D."/>
            <person name="Gharbi K."/>
            <person name="Hall N."/>
            <person name="Watson M."/>
            <person name="Adriaenssens E.M."/>
            <person name="Foster-Nyarko E."/>
            <person name="Jarju S."/>
            <person name="Secka A."/>
            <person name="Antonio M."/>
            <person name="Oren A."/>
            <person name="Chaudhuri R.R."/>
            <person name="La Ragione R."/>
            <person name="Hildebrand F."/>
            <person name="Pallen M.J."/>
        </authorList>
    </citation>
    <scope>NUCLEOTIDE SEQUENCE</scope>
    <source>
        <strain evidence="4">ChiW19-6364</strain>
    </source>
</reference>
<dbReference type="EMBL" id="DWUX01000087">
    <property type="protein sequence ID" value="HJD39328.1"/>
    <property type="molecule type" value="Genomic_DNA"/>
</dbReference>
<dbReference type="InterPro" id="IPR001173">
    <property type="entry name" value="Glyco_trans_2-like"/>
</dbReference>
<evidence type="ECO:0000256" key="2">
    <source>
        <dbReference type="ARBA" id="ARBA00022679"/>
    </source>
</evidence>
<proteinExistence type="predicted"/>
<dbReference type="InterPro" id="IPR029044">
    <property type="entry name" value="Nucleotide-diphossugar_trans"/>
</dbReference>
<dbReference type="Gene3D" id="3.90.550.10">
    <property type="entry name" value="Spore Coat Polysaccharide Biosynthesis Protein SpsA, Chain A"/>
    <property type="match status" value="1"/>
</dbReference>
<accession>A0A9D2R6I9</accession>
<feature type="domain" description="Glycosyltransferase 2-like" evidence="3">
    <location>
        <begin position="6"/>
        <end position="162"/>
    </location>
</feature>
<evidence type="ECO:0000256" key="1">
    <source>
        <dbReference type="ARBA" id="ARBA00022676"/>
    </source>
</evidence>
<evidence type="ECO:0000313" key="5">
    <source>
        <dbReference type="Proteomes" id="UP000823850"/>
    </source>
</evidence>
<gene>
    <name evidence="4" type="ORF">H9913_04810</name>
</gene>
<reference evidence="4" key="2">
    <citation type="submission" date="2021-04" db="EMBL/GenBank/DDBJ databases">
        <authorList>
            <person name="Gilroy R."/>
        </authorList>
    </citation>
    <scope>NUCLEOTIDE SEQUENCE</scope>
    <source>
        <strain evidence="4">ChiW19-6364</strain>
    </source>
</reference>
<dbReference type="PANTHER" id="PTHR22916">
    <property type="entry name" value="GLYCOSYLTRANSFERASE"/>
    <property type="match status" value="1"/>
</dbReference>
<dbReference type="Pfam" id="PF00535">
    <property type="entry name" value="Glycos_transf_2"/>
    <property type="match status" value="1"/>
</dbReference>
<keyword evidence="2 4" id="KW-0808">Transferase</keyword>
<sequence>MEKLLTVVIPSYNVEQYLEQTIASFLIAPQWLKRIEVLIVNDGSSDRTEEIGKKYEQKYPDVFRVITKENGGHGSTINRGILEGKGKYFKVVDGDDWVETQGFENLVKELENCRCDFVITNYYEVNDVTKARKEKSFRQIPAKKVLNIQKVLEKIQIPMHGLTIRTELLKKNKIKLDEHCFYVDVEYILFPVPYAESVWYLDEYVYMYRLAVATQSVSMAGYQKHLQNHIDVVLHLADFLSSYMAKGGDPEKINYMCTRISQMARDQADIFMSFPASNKEIREKFKRFDEELKKRNLKVYEQTGTYSGMLRLLRKTRFLGYRWIMDISKKRNKTTES</sequence>
<dbReference type="Proteomes" id="UP000823850">
    <property type="component" value="Unassembled WGS sequence"/>
</dbReference>
<evidence type="ECO:0000313" key="4">
    <source>
        <dbReference type="EMBL" id="HJD39328.1"/>
    </source>
</evidence>
<dbReference type="AlphaFoldDB" id="A0A9D2R6I9"/>
<dbReference type="SUPFAM" id="SSF53448">
    <property type="entry name" value="Nucleotide-diphospho-sugar transferases"/>
    <property type="match status" value="1"/>
</dbReference>
<comment type="caution">
    <text evidence="4">The sequence shown here is derived from an EMBL/GenBank/DDBJ whole genome shotgun (WGS) entry which is preliminary data.</text>
</comment>
<protein>
    <submittedName>
        <fullName evidence="4">Glycosyltransferase</fullName>
        <ecNumber evidence="4">2.4.-.-</ecNumber>
    </submittedName>
</protein>
<dbReference type="CDD" id="cd00761">
    <property type="entry name" value="Glyco_tranf_GTA_type"/>
    <property type="match status" value="1"/>
</dbReference>